<dbReference type="InterPro" id="IPR036691">
    <property type="entry name" value="Endo/exonu/phosph_ase_sf"/>
</dbReference>
<keyword evidence="3" id="KW-0269">Exonuclease</keyword>
<evidence type="ECO:0000313" key="4">
    <source>
        <dbReference type="Proteomes" id="UP000019225"/>
    </source>
</evidence>
<evidence type="ECO:0000259" key="2">
    <source>
        <dbReference type="Pfam" id="PF03372"/>
    </source>
</evidence>
<keyword evidence="3" id="KW-0540">Nuclease</keyword>
<dbReference type="AlphaFoldDB" id="W5VZR2"/>
<feature type="transmembrane region" description="Helical" evidence="1">
    <location>
        <begin position="46"/>
        <end position="68"/>
    </location>
</feature>
<dbReference type="STRING" id="1449976.KALB_389"/>
<dbReference type="Gene3D" id="3.60.10.10">
    <property type="entry name" value="Endonuclease/exonuclease/phosphatase"/>
    <property type="match status" value="1"/>
</dbReference>
<keyword evidence="3" id="KW-0255">Endonuclease</keyword>
<feature type="domain" description="Endonuclease/exonuclease/phosphatase" evidence="2">
    <location>
        <begin position="120"/>
        <end position="318"/>
    </location>
</feature>
<organism evidence="3 4">
    <name type="scientific">Kutzneria albida DSM 43870</name>
    <dbReference type="NCBI Taxonomy" id="1449976"/>
    <lineage>
        <taxon>Bacteria</taxon>
        <taxon>Bacillati</taxon>
        <taxon>Actinomycetota</taxon>
        <taxon>Actinomycetes</taxon>
        <taxon>Pseudonocardiales</taxon>
        <taxon>Pseudonocardiaceae</taxon>
        <taxon>Kutzneria</taxon>
    </lineage>
</organism>
<dbReference type="SUPFAM" id="SSF56219">
    <property type="entry name" value="DNase I-like"/>
    <property type="match status" value="1"/>
</dbReference>
<gene>
    <name evidence="3" type="ORF">KALB_389</name>
</gene>
<keyword evidence="1" id="KW-0472">Membrane</keyword>
<sequence length="331" mass="34616">MDLMGAASQYDQPRSRSGLMTFLLVLAAAVVIAVVGIRLLGIDGDYYLTVVLAGTPYVAAGGALLVLLALLLRRWALMAVLLAFTACLGAAVLPRAFSAARPMGVGPTVRVLSLDLSQGSADAESVVRLVRDHKVDVLSLQELTPQAATALDAAGLADELPNRTFQPEDGPRGSGIASRYPLEAGSPALPATFPQVSATVSLPQGRKVEVLAVHTLPPTDNPSADTWKRELAGLPDTGSGVARVLAGDFNATLDHAGLRRLLSGNYVDAATQAGAGLVPTWPANRQWPPALLPLDHVLVDKRCPVDTFEAFTVPGTDHRAVLSQFVAAVIS</sequence>
<keyword evidence="3" id="KW-0378">Hydrolase</keyword>
<dbReference type="EMBL" id="CP007155">
    <property type="protein sequence ID" value="AHH93766.1"/>
    <property type="molecule type" value="Genomic_DNA"/>
</dbReference>
<accession>W5VZR2</accession>
<evidence type="ECO:0000256" key="1">
    <source>
        <dbReference type="SAM" id="Phobius"/>
    </source>
</evidence>
<reference evidence="3 4" key="1">
    <citation type="journal article" date="2014" name="BMC Genomics">
        <title>Complete genome sequence of producer of the glycopeptide antibiotic Aculeximycin Kutzneria albida DSM 43870T, a representative of minor genus of Pseudonocardiaceae.</title>
        <authorList>
            <person name="Rebets Y."/>
            <person name="Tokovenko B."/>
            <person name="Lushchyk I."/>
            <person name="Ruckert C."/>
            <person name="Zaburannyi N."/>
            <person name="Bechthold A."/>
            <person name="Kalinowski J."/>
            <person name="Luzhetskyy A."/>
        </authorList>
    </citation>
    <scope>NUCLEOTIDE SEQUENCE [LARGE SCALE GENOMIC DNA]</scope>
    <source>
        <strain evidence="3">DSM 43870</strain>
    </source>
</reference>
<keyword evidence="1" id="KW-1133">Transmembrane helix</keyword>
<evidence type="ECO:0000313" key="3">
    <source>
        <dbReference type="EMBL" id="AHH93766.1"/>
    </source>
</evidence>
<dbReference type="eggNOG" id="COG3021">
    <property type="taxonomic scope" value="Bacteria"/>
</dbReference>
<dbReference type="GO" id="GO:0004527">
    <property type="term" value="F:exonuclease activity"/>
    <property type="evidence" value="ECO:0007669"/>
    <property type="project" value="UniProtKB-KW"/>
</dbReference>
<name>W5VZR2_9PSEU</name>
<protein>
    <submittedName>
        <fullName evidence="3">Endonuclease/exonuclease/phosphatase</fullName>
    </submittedName>
</protein>
<dbReference type="HOGENOM" id="CLU_052333_1_0_11"/>
<keyword evidence="1" id="KW-0812">Transmembrane</keyword>
<dbReference type="InterPro" id="IPR005135">
    <property type="entry name" value="Endo/exonuclease/phosphatase"/>
</dbReference>
<dbReference type="Proteomes" id="UP000019225">
    <property type="component" value="Chromosome"/>
</dbReference>
<dbReference type="Pfam" id="PF03372">
    <property type="entry name" value="Exo_endo_phos"/>
    <property type="match status" value="1"/>
</dbReference>
<feature type="transmembrane region" description="Helical" evidence="1">
    <location>
        <begin position="21"/>
        <end position="40"/>
    </location>
</feature>
<keyword evidence="4" id="KW-1185">Reference proteome</keyword>
<dbReference type="GO" id="GO:0004519">
    <property type="term" value="F:endonuclease activity"/>
    <property type="evidence" value="ECO:0007669"/>
    <property type="project" value="UniProtKB-KW"/>
</dbReference>
<dbReference type="KEGG" id="kal:KALB_389"/>
<proteinExistence type="predicted"/>
<feature type="transmembrane region" description="Helical" evidence="1">
    <location>
        <begin position="75"/>
        <end position="93"/>
    </location>
</feature>